<feature type="region of interest" description="Disordered" evidence="1">
    <location>
        <begin position="40"/>
        <end position="125"/>
    </location>
</feature>
<organism evidence="2 3">
    <name type="scientific">Pogonophryne albipinna</name>
    <dbReference type="NCBI Taxonomy" id="1090488"/>
    <lineage>
        <taxon>Eukaryota</taxon>
        <taxon>Metazoa</taxon>
        <taxon>Chordata</taxon>
        <taxon>Craniata</taxon>
        <taxon>Vertebrata</taxon>
        <taxon>Euteleostomi</taxon>
        <taxon>Actinopterygii</taxon>
        <taxon>Neopterygii</taxon>
        <taxon>Teleostei</taxon>
        <taxon>Neoteleostei</taxon>
        <taxon>Acanthomorphata</taxon>
        <taxon>Eupercaria</taxon>
        <taxon>Perciformes</taxon>
        <taxon>Notothenioidei</taxon>
        <taxon>Pogonophryne</taxon>
    </lineage>
</organism>
<gene>
    <name evidence="2" type="ORF">JOQ06_004999</name>
</gene>
<sequence length="125" mass="14157">MYPRQNSLLGTPPSYQQPQYPRSVNRCVFLRVCVCRQQQQQQQQQYGSGSGGHGWNRATQAQGSAYQQNQQNQSRGGAAPPPPQQPGGYQQGFDDRRENRGQHHQGYGARGFPAPPPTRRYDWNN</sequence>
<keyword evidence="3" id="KW-1185">Reference proteome</keyword>
<reference evidence="2" key="1">
    <citation type="submission" date="2022-11" db="EMBL/GenBank/DDBJ databases">
        <title>Chromosome-level genome of Pogonophryne albipinna.</title>
        <authorList>
            <person name="Jo E."/>
        </authorList>
    </citation>
    <scope>NUCLEOTIDE SEQUENCE</scope>
    <source>
        <strain evidence="2">SGF0006</strain>
        <tissue evidence="2">Muscle</tissue>
    </source>
</reference>
<dbReference type="EMBL" id="JAPTMU010000017">
    <property type="protein sequence ID" value="KAJ4929391.1"/>
    <property type="molecule type" value="Genomic_DNA"/>
</dbReference>
<evidence type="ECO:0000313" key="3">
    <source>
        <dbReference type="Proteomes" id="UP001219934"/>
    </source>
</evidence>
<accession>A0AAD6AR44</accession>
<proteinExistence type="predicted"/>
<comment type="caution">
    <text evidence="2">The sequence shown here is derived from an EMBL/GenBank/DDBJ whole genome shotgun (WGS) entry which is preliminary data.</text>
</comment>
<evidence type="ECO:0000313" key="2">
    <source>
        <dbReference type="EMBL" id="KAJ4929391.1"/>
    </source>
</evidence>
<evidence type="ECO:0000256" key="1">
    <source>
        <dbReference type="SAM" id="MobiDB-lite"/>
    </source>
</evidence>
<dbReference type="Proteomes" id="UP001219934">
    <property type="component" value="Unassembled WGS sequence"/>
</dbReference>
<feature type="region of interest" description="Disordered" evidence="1">
    <location>
        <begin position="1"/>
        <end position="20"/>
    </location>
</feature>
<protein>
    <submittedName>
        <fullName evidence="2">Uncharacterized protein</fullName>
    </submittedName>
</protein>
<feature type="compositionally biased region" description="Low complexity" evidence="1">
    <location>
        <begin position="60"/>
        <end position="78"/>
    </location>
</feature>
<name>A0AAD6AR44_9TELE</name>
<dbReference type="AlphaFoldDB" id="A0AAD6AR44"/>